<dbReference type="Proteomes" id="UP000267469">
    <property type="component" value="Unassembled WGS sequence"/>
</dbReference>
<evidence type="ECO:0008006" key="3">
    <source>
        <dbReference type="Google" id="ProtNLM"/>
    </source>
</evidence>
<proteinExistence type="predicted"/>
<name>A0A3N0F4J3_SINP1</name>
<sequence length="76" mass="8930">MEMQYNREFLVKLARAKMPFGKYKDTYITDLPEPYLVWFKQKGFPGGTLGKQLEAMLEIKINGLENLVRTIRQQGF</sequence>
<protein>
    <recommendedName>
        <fullName evidence="3">DUF3820 family protein</fullName>
    </recommendedName>
</protein>
<organism evidence="1 2">
    <name type="scientific">Sinomicrobium pectinilyticum</name>
    <dbReference type="NCBI Taxonomy" id="1084421"/>
    <lineage>
        <taxon>Bacteria</taxon>
        <taxon>Pseudomonadati</taxon>
        <taxon>Bacteroidota</taxon>
        <taxon>Flavobacteriia</taxon>
        <taxon>Flavobacteriales</taxon>
        <taxon>Flavobacteriaceae</taxon>
        <taxon>Sinomicrobium</taxon>
    </lineage>
</organism>
<dbReference type="Pfam" id="PF12843">
    <property type="entry name" value="QSregVF_b"/>
    <property type="match status" value="1"/>
</dbReference>
<dbReference type="OrthoDB" id="9807855at2"/>
<evidence type="ECO:0000313" key="2">
    <source>
        <dbReference type="Proteomes" id="UP000267469"/>
    </source>
</evidence>
<dbReference type="RefSeq" id="WP_123213956.1">
    <property type="nucleotide sequence ID" value="NZ_RJTM01000002.1"/>
</dbReference>
<reference evidence="1 2" key="1">
    <citation type="submission" date="2018-10" db="EMBL/GenBank/DDBJ databases">
        <title>Sinomicrobium pectinilyticum sp. nov., a pectinase-producing bacterium isolated from alkaline and saline soil, and emended description of the genus Sinomicrobium.</title>
        <authorList>
            <person name="Cheng B."/>
            <person name="Li C."/>
            <person name="Lai Q."/>
            <person name="Du M."/>
            <person name="Shao Z."/>
            <person name="Xu P."/>
            <person name="Yang C."/>
        </authorList>
    </citation>
    <scope>NUCLEOTIDE SEQUENCE [LARGE SCALE GENOMIC DNA]</scope>
    <source>
        <strain evidence="1 2">5DNS001</strain>
    </source>
</reference>
<evidence type="ECO:0000313" key="1">
    <source>
        <dbReference type="EMBL" id="RNL95044.1"/>
    </source>
</evidence>
<dbReference type="InterPro" id="IPR024530">
    <property type="entry name" value="QSregVF_b"/>
</dbReference>
<keyword evidence="2" id="KW-1185">Reference proteome</keyword>
<dbReference type="AlphaFoldDB" id="A0A3N0F4J3"/>
<accession>A0A3N0F4J3</accession>
<gene>
    <name evidence="1" type="ORF">ED312_00105</name>
</gene>
<comment type="caution">
    <text evidence="1">The sequence shown here is derived from an EMBL/GenBank/DDBJ whole genome shotgun (WGS) entry which is preliminary data.</text>
</comment>
<dbReference type="EMBL" id="RJTM01000002">
    <property type="protein sequence ID" value="RNL95044.1"/>
    <property type="molecule type" value="Genomic_DNA"/>
</dbReference>